<organism evidence="1 2">
    <name type="scientific">Candidatus Gottesmanbacteria bacterium CG_4_10_14_0_8_um_filter_37_24</name>
    <dbReference type="NCBI Taxonomy" id="1974574"/>
    <lineage>
        <taxon>Bacteria</taxon>
        <taxon>Candidatus Gottesmaniibacteriota</taxon>
    </lineage>
</organism>
<sequence length="154" mass="16913">LGFTGYSYLNKRQQIIGAGQSLKNLMRDAQSRAFNYEIDCNVCDCSTSSEKILYGWFVDFGNNTIYGKCKGTLGGEETINIVSFNLDSEIKITPYITPNVTPAAIVFNYSPPSADQQATICVTSTNLSGNYYVIRVYKSGLIKDEGGLQITCTP</sequence>
<dbReference type="AlphaFoldDB" id="A0A2M7RQ49"/>
<accession>A0A2M7RQ49</accession>
<dbReference type="Proteomes" id="UP000231069">
    <property type="component" value="Unassembled WGS sequence"/>
</dbReference>
<evidence type="ECO:0000313" key="1">
    <source>
        <dbReference type="EMBL" id="PIZ02300.1"/>
    </source>
</evidence>
<feature type="non-terminal residue" evidence="1">
    <location>
        <position position="1"/>
    </location>
</feature>
<gene>
    <name evidence="1" type="ORF">COY59_05600</name>
</gene>
<evidence type="ECO:0000313" key="2">
    <source>
        <dbReference type="Proteomes" id="UP000231069"/>
    </source>
</evidence>
<protein>
    <submittedName>
        <fullName evidence="1">Uncharacterized protein</fullName>
    </submittedName>
</protein>
<comment type="caution">
    <text evidence="1">The sequence shown here is derived from an EMBL/GenBank/DDBJ whole genome shotgun (WGS) entry which is preliminary data.</text>
</comment>
<proteinExistence type="predicted"/>
<name>A0A2M7RQ49_9BACT</name>
<reference evidence="2" key="1">
    <citation type="submission" date="2017-09" db="EMBL/GenBank/DDBJ databases">
        <title>Depth-based differentiation of microbial function through sediment-hosted aquifers and enrichment of novel symbionts in the deep terrestrial subsurface.</title>
        <authorList>
            <person name="Probst A.J."/>
            <person name="Ladd B."/>
            <person name="Jarett J.K."/>
            <person name="Geller-Mcgrath D.E."/>
            <person name="Sieber C.M.K."/>
            <person name="Emerson J.B."/>
            <person name="Anantharaman K."/>
            <person name="Thomas B.C."/>
            <person name="Malmstrom R."/>
            <person name="Stieglmeier M."/>
            <person name="Klingl A."/>
            <person name="Woyke T."/>
            <person name="Ryan C.M."/>
            <person name="Banfield J.F."/>
        </authorList>
    </citation>
    <scope>NUCLEOTIDE SEQUENCE [LARGE SCALE GENOMIC DNA]</scope>
</reference>
<dbReference type="EMBL" id="PFMK01000094">
    <property type="protein sequence ID" value="PIZ02300.1"/>
    <property type="molecule type" value="Genomic_DNA"/>
</dbReference>